<reference evidence="2" key="1">
    <citation type="journal article" date="2023" name="Science">
        <title>Genome structures resolve the early diversification of teleost fishes.</title>
        <authorList>
            <person name="Parey E."/>
            <person name="Louis A."/>
            <person name="Montfort J."/>
            <person name="Bouchez O."/>
            <person name="Roques C."/>
            <person name="Iampietro C."/>
            <person name="Lluch J."/>
            <person name="Castinel A."/>
            <person name="Donnadieu C."/>
            <person name="Desvignes T."/>
            <person name="Floi Bucao C."/>
            <person name="Jouanno E."/>
            <person name="Wen M."/>
            <person name="Mejri S."/>
            <person name="Dirks R."/>
            <person name="Jansen H."/>
            <person name="Henkel C."/>
            <person name="Chen W.J."/>
            <person name="Zahm M."/>
            <person name="Cabau C."/>
            <person name="Klopp C."/>
            <person name="Thompson A.W."/>
            <person name="Robinson-Rechavi M."/>
            <person name="Braasch I."/>
            <person name="Lecointre G."/>
            <person name="Bobe J."/>
            <person name="Postlethwait J.H."/>
            <person name="Berthelot C."/>
            <person name="Roest Crollius H."/>
            <person name="Guiguen Y."/>
        </authorList>
    </citation>
    <scope>NUCLEOTIDE SEQUENCE</scope>
    <source>
        <strain evidence="2">NC1722</strain>
    </source>
</reference>
<feature type="region of interest" description="Disordered" evidence="1">
    <location>
        <begin position="1"/>
        <end position="24"/>
    </location>
</feature>
<proteinExistence type="predicted"/>
<organism evidence="2 3">
    <name type="scientific">Aldrovandia affinis</name>
    <dbReference type="NCBI Taxonomy" id="143900"/>
    <lineage>
        <taxon>Eukaryota</taxon>
        <taxon>Metazoa</taxon>
        <taxon>Chordata</taxon>
        <taxon>Craniata</taxon>
        <taxon>Vertebrata</taxon>
        <taxon>Euteleostomi</taxon>
        <taxon>Actinopterygii</taxon>
        <taxon>Neopterygii</taxon>
        <taxon>Teleostei</taxon>
        <taxon>Notacanthiformes</taxon>
        <taxon>Halosauridae</taxon>
        <taxon>Aldrovandia</taxon>
    </lineage>
</organism>
<evidence type="ECO:0000256" key="1">
    <source>
        <dbReference type="SAM" id="MobiDB-lite"/>
    </source>
</evidence>
<name>A0AAD7S5L8_9TELE</name>
<evidence type="ECO:0000313" key="3">
    <source>
        <dbReference type="Proteomes" id="UP001221898"/>
    </source>
</evidence>
<gene>
    <name evidence="2" type="ORF">AAFF_G00017210</name>
</gene>
<evidence type="ECO:0000313" key="2">
    <source>
        <dbReference type="EMBL" id="KAJ8396415.1"/>
    </source>
</evidence>
<accession>A0AAD7S5L8</accession>
<dbReference type="AlphaFoldDB" id="A0AAD7S5L8"/>
<dbReference type="Proteomes" id="UP001221898">
    <property type="component" value="Unassembled WGS sequence"/>
</dbReference>
<protein>
    <submittedName>
        <fullName evidence="2">Uncharacterized protein</fullName>
    </submittedName>
</protein>
<keyword evidence="3" id="KW-1185">Reference proteome</keyword>
<feature type="region of interest" description="Disordered" evidence="1">
    <location>
        <begin position="42"/>
        <end position="118"/>
    </location>
</feature>
<comment type="caution">
    <text evidence="2">The sequence shown here is derived from an EMBL/GenBank/DDBJ whole genome shotgun (WGS) entry which is preliminary data.</text>
</comment>
<dbReference type="EMBL" id="JAINUG010000106">
    <property type="protein sequence ID" value="KAJ8396415.1"/>
    <property type="molecule type" value="Genomic_DNA"/>
</dbReference>
<sequence>MSSFFFHSESKNHKAKGLSQKTATAPTSLGLARADLVTDPQCISWVPGSPSWPGPPSCPGSRDRGPTAGGGRRLHLLCLPTAPIRPPSHTTDWPKRTPPHSPTPPSPSRAKRHEKDRQ</sequence>